<dbReference type="GO" id="GO:0032366">
    <property type="term" value="P:intracellular sterol transport"/>
    <property type="evidence" value="ECO:0007669"/>
    <property type="project" value="TreeGrafter"/>
</dbReference>
<evidence type="ECO:0000256" key="2">
    <source>
        <dbReference type="SAM" id="Phobius"/>
    </source>
</evidence>
<dbReference type="InterPro" id="IPR004182">
    <property type="entry name" value="GRAM"/>
</dbReference>
<organism evidence="4 5">
    <name type="scientific">Cryptotermes secundus</name>
    <dbReference type="NCBI Taxonomy" id="105785"/>
    <lineage>
        <taxon>Eukaryota</taxon>
        <taxon>Metazoa</taxon>
        <taxon>Ecdysozoa</taxon>
        <taxon>Arthropoda</taxon>
        <taxon>Hexapoda</taxon>
        <taxon>Insecta</taxon>
        <taxon>Pterygota</taxon>
        <taxon>Neoptera</taxon>
        <taxon>Polyneoptera</taxon>
        <taxon>Dictyoptera</taxon>
        <taxon>Blattodea</taxon>
        <taxon>Blattoidea</taxon>
        <taxon>Termitoidae</taxon>
        <taxon>Kalotermitidae</taxon>
        <taxon>Cryptotermitinae</taxon>
        <taxon>Cryptotermes</taxon>
    </lineage>
</organism>
<accession>A0A2J7Q4B3</accession>
<dbReference type="PANTHER" id="PTHR23319:SF13">
    <property type="entry name" value="GRAM DOMAIN-CONTAINING PROTEIN"/>
    <property type="match status" value="1"/>
</dbReference>
<dbReference type="InterPro" id="IPR011993">
    <property type="entry name" value="PH-like_dom_sf"/>
</dbReference>
<dbReference type="STRING" id="105785.A0A2J7Q4B3"/>
<dbReference type="GO" id="GO:0140268">
    <property type="term" value="C:endoplasmic reticulum-plasma membrane contact site"/>
    <property type="evidence" value="ECO:0007669"/>
    <property type="project" value="TreeGrafter"/>
</dbReference>
<dbReference type="SMART" id="SM00568">
    <property type="entry name" value="GRAM"/>
    <property type="match status" value="1"/>
</dbReference>
<dbReference type="PANTHER" id="PTHR23319">
    <property type="entry name" value="GRAM DOMAIN CONTAINING 1B, ISOFORM E"/>
    <property type="match status" value="1"/>
</dbReference>
<feature type="domain" description="GRAM" evidence="3">
    <location>
        <begin position="34"/>
        <end position="101"/>
    </location>
</feature>
<dbReference type="AlphaFoldDB" id="A0A2J7Q4B3"/>
<reference evidence="4 5" key="1">
    <citation type="submission" date="2017-12" db="EMBL/GenBank/DDBJ databases">
        <title>Hemimetabolous genomes reveal molecular basis of termite eusociality.</title>
        <authorList>
            <person name="Harrison M.C."/>
            <person name="Jongepier E."/>
            <person name="Robertson H.M."/>
            <person name="Arning N."/>
            <person name="Bitard-Feildel T."/>
            <person name="Chao H."/>
            <person name="Childers C.P."/>
            <person name="Dinh H."/>
            <person name="Doddapaneni H."/>
            <person name="Dugan S."/>
            <person name="Gowin J."/>
            <person name="Greiner C."/>
            <person name="Han Y."/>
            <person name="Hu H."/>
            <person name="Hughes D.S.T."/>
            <person name="Huylmans A.-K."/>
            <person name="Kemena C."/>
            <person name="Kremer L.P.M."/>
            <person name="Lee S.L."/>
            <person name="Lopez-Ezquerra A."/>
            <person name="Mallet L."/>
            <person name="Monroy-Kuhn J.M."/>
            <person name="Moser A."/>
            <person name="Murali S.C."/>
            <person name="Muzny D.M."/>
            <person name="Otani S."/>
            <person name="Piulachs M.-D."/>
            <person name="Poelchau M."/>
            <person name="Qu J."/>
            <person name="Schaub F."/>
            <person name="Wada-Katsumata A."/>
            <person name="Worley K.C."/>
            <person name="Xie Q."/>
            <person name="Ylla G."/>
            <person name="Poulsen M."/>
            <person name="Gibbs R.A."/>
            <person name="Schal C."/>
            <person name="Richards S."/>
            <person name="Belles X."/>
            <person name="Korb J."/>
            <person name="Bornberg-Bauer E."/>
        </authorList>
    </citation>
    <scope>NUCLEOTIDE SEQUENCE [LARGE SCALE GENOMIC DNA]</scope>
    <source>
        <tissue evidence="4">Whole body</tissue>
    </source>
</reference>
<proteinExistence type="predicted"/>
<dbReference type="Pfam" id="PF02893">
    <property type="entry name" value="GRAM"/>
    <property type="match status" value="1"/>
</dbReference>
<dbReference type="GO" id="GO:0005789">
    <property type="term" value="C:endoplasmic reticulum membrane"/>
    <property type="evidence" value="ECO:0007669"/>
    <property type="project" value="TreeGrafter"/>
</dbReference>
<dbReference type="InterPro" id="IPR051482">
    <property type="entry name" value="Cholesterol_transport"/>
</dbReference>
<evidence type="ECO:0000259" key="3">
    <source>
        <dbReference type="SMART" id="SM00568"/>
    </source>
</evidence>
<comment type="caution">
    <text evidence="4">The sequence shown here is derived from an EMBL/GenBank/DDBJ whole genome shotgun (WGS) entry which is preliminary data.</text>
</comment>
<dbReference type="Gene3D" id="2.30.29.30">
    <property type="entry name" value="Pleckstrin-homology domain (PH domain)/Phosphotyrosine-binding domain (PTB)"/>
    <property type="match status" value="1"/>
</dbReference>
<evidence type="ECO:0000313" key="5">
    <source>
        <dbReference type="Proteomes" id="UP000235965"/>
    </source>
</evidence>
<feature type="region of interest" description="Disordered" evidence="1">
    <location>
        <begin position="1"/>
        <end position="36"/>
    </location>
</feature>
<dbReference type="GO" id="GO:0005886">
    <property type="term" value="C:plasma membrane"/>
    <property type="evidence" value="ECO:0007669"/>
    <property type="project" value="TreeGrafter"/>
</dbReference>
<keyword evidence="5" id="KW-1185">Reference proteome</keyword>
<sequence length="358" mass="39634">MTQARPQPATDPLVTPAGPPSPEQQPGSSKSRQKKFHRHFKQVAAEEHVLNYYSCALVGDILLQGHLYITKNYFAFYSNVFGYVTKLLIPTVSVIKISKEKTARIIPNAIGVATEDDKHVFCSLLSRDSTYTLMVQVWKTATIPGPQNMLSSSKELKDEVDSASGDIHPNEDDSSSGSGSEHSCPPTPVDSPTDVSHSESCTSRLPNGNVKVSEKPKRFTRDNAFTSLFPQPTLILIIATGLLVLLFLSAAFLLYRIGRIHHRFPENPVITGSDEVYQEILKWQTHLHTKSANEVQEFLNANLDQLAKVRQSLEALSLLIVTDDSSNKSPVIPEQSSQQSNPHHHQQATAPLPREKHS</sequence>
<dbReference type="EMBL" id="NEVH01018385">
    <property type="protein sequence ID" value="PNF23420.1"/>
    <property type="molecule type" value="Genomic_DNA"/>
</dbReference>
<keyword evidence="2" id="KW-0472">Membrane</keyword>
<dbReference type="Proteomes" id="UP000235965">
    <property type="component" value="Unassembled WGS sequence"/>
</dbReference>
<dbReference type="InParanoid" id="A0A2J7Q4B3"/>
<dbReference type="OrthoDB" id="74360at2759"/>
<evidence type="ECO:0000313" key="4">
    <source>
        <dbReference type="EMBL" id="PNF23420.1"/>
    </source>
</evidence>
<dbReference type="GO" id="GO:0120015">
    <property type="term" value="F:sterol transfer activity"/>
    <property type="evidence" value="ECO:0007669"/>
    <property type="project" value="TreeGrafter"/>
</dbReference>
<feature type="compositionally biased region" description="Polar residues" evidence="1">
    <location>
        <begin position="193"/>
        <end position="206"/>
    </location>
</feature>
<dbReference type="GO" id="GO:0032934">
    <property type="term" value="F:sterol binding"/>
    <property type="evidence" value="ECO:0007669"/>
    <property type="project" value="TreeGrafter"/>
</dbReference>
<evidence type="ECO:0000256" key="1">
    <source>
        <dbReference type="SAM" id="MobiDB-lite"/>
    </source>
</evidence>
<keyword evidence="2" id="KW-0812">Transmembrane</keyword>
<feature type="region of interest" description="Disordered" evidence="1">
    <location>
        <begin position="325"/>
        <end position="358"/>
    </location>
</feature>
<feature type="region of interest" description="Disordered" evidence="1">
    <location>
        <begin position="160"/>
        <end position="213"/>
    </location>
</feature>
<feature type="transmembrane region" description="Helical" evidence="2">
    <location>
        <begin position="234"/>
        <end position="255"/>
    </location>
</feature>
<protein>
    <recommendedName>
        <fullName evidence="3">GRAM domain-containing protein</fullName>
    </recommendedName>
</protein>
<gene>
    <name evidence="4" type="ORF">B7P43_G10590</name>
</gene>
<dbReference type="CDD" id="cd13220">
    <property type="entry name" value="PH-GRAM_GRAMDC"/>
    <property type="match status" value="1"/>
</dbReference>
<keyword evidence="2" id="KW-1133">Transmembrane helix</keyword>
<name>A0A2J7Q4B3_9NEOP</name>